<name>A0A6A6W4K3_9PEZI</name>
<dbReference type="EMBL" id="ML996574">
    <property type="protein sequence ID" value="KAF2757099.1"/>
    <property type="molecule type" value="Genomic_DNA"/>
</dbReference>
<evidence type="ECO:0000313" key="2">
    <source>
        <dbReference type="EMBL" id="KAF2757099.1"/>
    </source>
</evidence>
<protein>
    <submittedName>
        <fullName evidence="2">Uncharacterized protein</fullName>
    </submittedName>
</protein>
<dbReference type="RefSeq" id="XP_033599550.1">
    <property type="nucleotide sequence ID" value="XM_033745587.1"/>
</dbReference>
<sequence>MSRIAPCGLNVKIALGQNLWPTNFSHIPKEADNAKFQEWKRNAAQGGKSTAERKRQAIAERFGYHEPVKLAVKSGHNKHTKVMNHASLRLIFFTAEHEDLANEEFIDVFFETTNQGEVHPNSIAPNAIVGTDIAARLAIRLPDRIHDDGTTEARYIKDSNSGEAFTKTCNSLADILTGEGDPSKYIEEKVPRRRVPANRLLQVGDSTYTNDDGNLIPKVVQNKKGEGRKRDNLVLARKEEKEASKSNT</sequence>
<reference evidence="2" key="1">
    <citation type="journal article" date="2020" name="Stud. Mycol.">
        <title>101 Dothideomycetes genomes: a test case for predicting lifestyles and emergence of pathogens.</title>
        <authorList>
            <person name="Haridas S."/>
            <person name="Albert R."/>
            <person name="Binder M."/>
            <person name="Bloem J."/>
            <person name="Labutti K."/>
            <person name="Salamov A."/>
            <person name="Andreopoulos B."/>
            <person name="Baker S."/>
            <person name="Barry K."/>
            <person name="Bills G."/>
            <person name="Bluhm B."/>
            <person name="Cannon C."/>
            <person name="Castanera R."/>
            <person name="Culley D."/>
            <person name="Daum C."/>
            <person name="Ezra D."/>
            <person name="Gonzalez J."/>
            <person name="Henrissat B."/>
            <person name="Kuo A."/>
            <person name="Liang C."/>
            <person name="Lipzen A."/>
            <person name="Lutzoni F."/>
            <person name="Magnuson J."/>
            <person name="Mondo S."/>
            <person name="Nolan M."/>
            <person name="Ohm R."/>
            <person name="Pangilinan J."/>
            <person name="Park H.-J."/>
            <person name="Ramirez L."/>
            <person name="Alfaro M."/>
            <person name="Sun H."/>
            <person name="Tritt A."/>
            <person name="Yoshinaga Y."/>
            <person name="Zwiers L.-H."/>
            <person name="Turgeon B."/>
            <person name="Goodwin S."/>
            <person name="Spatafora J."/>
            <person name="Crous P."/>
            <person name="Grigoriev I."/>
        </authorList>
    </citation>
    <scope>NUCLEOTIDE SEQUENCE</scope>
    <source>
        <strain evidence="2">CBS 121739</strain>
    </source>
</reference>
<dbReference type="AlphaFoldDB" id="A0A6A6W4K3"/>
<dbReference type="Proteomes" id="UP000799437">
    <property type="component" value="Unassembled WGS sequence"/>
</dbReference>
<accession>A0A6A6W4K3</accession>
<feature type="region of interest" description="Disordered" evidence="1">
    <location>
        <begin position="222"/>
        <end position="248"/>
    </location>
</feature>
<evidence type="ECO:0000313" key="3">
    <source>
        <dbReference type="Proteomes" id="UP000799437"/>
    </source>
</evidence>
<dbReference type="GeneID" id="54486641"/>
<feature type="compositionally biased region" description="Basic and acidic residues" evidence="1">
    <location>
        <begin position="223"/>
        <end position="248"/>
    </location>
</feature>
<gene>
    <name evidence="2" type="ORF">EJ05DRAFT_487080</name>
</gene>
<organism evidence="2 3">
    <name type="scientific">Pseudovirgaria hyperparasitica</name>
    <dbReference type="NCBI Taxonomy" id="470096"/>
    <lineage>
        <taxon>Eukaryota</taxon>
        <taxon>Fungi</taxon>
        <taxon>Dikarya</taxon>
        <taxon>Ascomycota</taxon>
        <taxon>Pezizomycotina</taxon>
        <taxon>Dothideomycetes</taxon>
        <taxon>Dothideomycetes incertae sedis</taxon>
        <taxon>Acrospermales</taxon>
        <taxon>Acrospermaceae</taxon>
        <taxon>Pseudovirgaria</taxon>
    </lineage>
</organism>
<proteinExistence type="predicted"/>
<evidence type="ECO:0000256" key="1">
    <source>
        <dbReference type="SAM" id="MobiDB-lite"/>
    </source>
</evidence>
<keyword evidence="3" id="KW-1185">Reference proteome</keyword>